<evidence type="ECO:0000313" key="5">
    <source>
        <dbReference type="EMBL" id="MBF6025005.1"/>
    </source>
</evidence>
<dbReference type="PANTHER" id="PTHR28620:SF1">
    <property type="entry name" value="CENP-V_GFA DOMAIN-CONTAINING PROTEIN"/>
    <property type="match status" value="1"/>
</dbReference>
<dbReference type="EMBL" id="JADLZT010000007">
    <property type="protein sequence ID" value="MBF6025005.1"/>
    <property type="molecule type" value="Genomic_DNA"/>
</dbReference>
<dbReference type="Gene3D" id="2.170.150.70">
    <property type="match status" value="1"/>
</dbReference>
<name>A0ABS0BD00_9GAMM</name>
<evidence type="ECO:0000256" key="3">
    <source>
        <dbReference type="ARBA" id="ARBA00022833"/>
    </source>
</evidence>
<feature type="domain" description="CENP-V/GFA" evidence="4">
    <location>
        <begin position="11"/>
        <end position="118"/>
    </location>
</feature>
<proteinExistence type="inferred from homology"/>
<evidence type="ECO:0000259" key="4">
    <source>
        <dbReference type="PROSITE" id="PS51891"/>
    </source>
</evidence>
<dbReference type="InterPro" id="IPR052355">
    <property type="entry name" value="CENP-V-like"/>
</dbReference>
<accession>A0ABS0BD00</accession>
<keyword evidence="2" id="KW-0479">Metal-binding</keyword>
<evidence type="ECO:0000256" key="1">
    <source>
        <dbReference type="ARBA" id="ARBA00005495"/>
    </source>
</evidence>
<dbReference type="InterPro" id="IPR011057">
    <property type="entry name" value="Mss4-like_sf"/>
</dbReference>
<dbReference type="Pfam" id="PF04828">
    <property type="entry name" value="GFA"/>
    <property type="match status" value="1"/>
</dbReference>
<evidence type="ECO:0000256" key="2">
    <source>
        <dbReference type="ARBA" id="ARBA00022723"/>
    </source>
</evidence>
<dbReference type="PANTHER" id="PTHR28620">
    <property type="entry name" value="CENTROMERE PROTEIN V"/>
    <property type="match status" value="1"/>
</dbReference>
<reference evidence="5 6" key="1">
    <citation type="submission" date="2020-11" db="EMBL/GenBank/DDBJ databases">
        <title>Draft Genome Sequence and Secondary Metabolite Biosynthetic Potential of the Lysobacter niastensis Type strain DSM 18481.</title>
        <authorList>
            <person name="Turrini P."/>
            <person name="Artuso I."/>
            <person name="Tescari M."/>
            <person name="Lugli G.A."/>
            <person name="Frangipani E."/>
            <person name="Ventura M."/>
            <person name="Visca P."/>
        </authorList>
    </citation>
    <scope>NUCLEOTIDE SEQUENCE [LARGE SCALE GENOMIC DNA]</scope>
    <source>
        <strain evidence="5 6">DSM 18481</strain>
    </source>
</reference>
<protein>
    <submittedName>
        <fullName evidence="5">GFA family protein</fullName>
    </submittedName>
</protein>
<organism evidence="5 6">
    <name type="scientific">Lysobacter niastensis</name>
    <dbReference type="NCBI Taxonomy" id="380629"/>
    <lineage>
        <taxon>Bacteria</taxon>
        <taxon>Pseudomonadati</taxon>
        <taxon>Pseudomonadota</taxon>
        <taxon>Gammaproteobacteria</taxon>
        <taxon>Lysobacterales</taxon>
        <taxon>Lysobacteraceae</taxon>
        <taxon>Lysobacter</taxon>
    </lineage>
</organism>
<sequence length="135" mass="14887">MNTPDAPVITHSGGCHCRRVRFEVDAPAEIEALDCNCSICRMSGFLHLIVPATRFRLLSGEGDLVEYTFNTGAAKHRFCRHCGIKSFYVPRSHPDGIDVNVRCLDAGTVTRVTVTPFDDNQREAQTAAIAHLTDI</sequence>
<comment type="similarity">
    <text evidence="1">Belongs to the Gfa family.</text>
</comment>
<keyword evidence="6" id="KW-1185">Reference proteome</keyword>
<gene>
    <name evidence="5" type="ORF">IU514_13315</name>
</gene>
<dbReference type="RefSeq" id="WP_194931617.1">
    <property type="nucleotide sequence ID" value="NZ_JADLZT010000007.1"/>
</dbReference>
<evidence type="ECO:0000313" key="6">
    <source>
        <dbReference type="Proteomes" id="UP001429984"/>
    </source>
</evidence>
<dbReference type="Proteomes" id="UP001429984">
    <property type="component" value="Unassembled WGS sequence"/>
</dbReference>
<keyword evidence="3" id="KW-0862">Zinc</keyword>
<dbReference type="InterPro" id="IPR006913">
    <property type="entry name" value="CENP-V/GFA"/>
</dbReference>
<comment type="caution">
    <text evidence="5">The sequence shown here is derived from an EMBL/GenBank/DDBJ whole genome shotgun (WGS) entry which is preliminary data.</text>
</comment>
<dbReference type="PROSITE" id="PS51891">
    <property type="entry name" value="CENP_V_GFA"/>
    <property type="match status" value="1"/>
</dbReference>
<dbReference type="SUPFAM" id="SSF51316">
    <property type="entry name" value="Mss4-like"/>
    <property type="match status" value="1"/>
</dbReference>